<feature type="domain" description="SSD" evidence="8">
    <location>
        <begin position="586"/>
        <end position="714"/>
    </location>
</feature>
<feature type="transmembrane region" description="Helical" evidence="7">
    <location>
        <begin position="325"/>
        <end position="349"/>
    </location>
</feature>
<evidence type="ECO:0000256" key="6">
    <source>
        <dbReference type="ARBA" id="ARBA00023136"/>
    </source>
</evidence>
<feature type="transmembrane region" description="Helical" evidence="7">
    <location>
        <begin position="619"/>
        <end position="638"/>
    </location>
</feature>
<sequence length="733" mass="81017">MSRLFQPLTTAVSSQKGAKVSLIIWLVVAILISGLSFGAKKYAVNVSGGDLPDQAKSIVASKELEHYFPEEGGAPALLVFHNKDGLKSEDLKQVGEMSGYLHSDDAPNTIKESPPYHQFPEPVQQAFLSDDKTTLTLPVVLKDGLEMDDINETVTTLQKKGNSLVTDATELKITGPAGIASDTIAIFSNADVVLLLSTIGLILLLLIVIYRSPLLAVIPLLVSGLVYQVMDRFIGFAGKSGWFEIESQSLSIVSILLFAALTDYSLLVFARFREELKKQEDQYKAMQEAMKHVWEPIFFSGSTVLAAMLVLFIADYKPYQNFAPIFSITMVIILIAGLTLVPSLFALFGRKAFWPFIPKVGDPEIKTDSFWSRVSKAVVRKPGVISILLVAVLALFSLNMTQIDYSFNLIKSFPEDMNSRVGFERLEEHYSKGELAPTTVLLTSSDRLHHKDLLALRDVLEKQKGVEKVTTDFESRGALGIMKDSKIVAKDGTAARIQFIFKDNPYDQSSLNNLESMRKQSDDILKQSGMSPKKHNLHFTGETAKQADVQALNNRDTKWVILFVTLLITILLGLQTRSLVAPLYMIATILLSYGAAMGLSTFIFENILNLAEMSYRIPLYTFVFLVALGVDYNIMVVSRIREENIRIGLKEAVTHGVSMTGNVISSAGIILAATFGVLMTQPILELFMFGFTVALGILMDTFLVRGLLLPSLIVLLKKVSFWPSKIKLDEGEV</sequence>
<evidence type="ECO:0000256" key="2">
    <source>
        <dbReference type="ARBA" id="ARBA00010157"/>
    </source>
</evidence>
<gene>
    <name evidence="9" type="ORF">GXN76_14565</name>
</gene>
<feature type="transmembrane region" description="Helical" evidence="7">
    <location>
        <begin position="659"/>
        <end position="680"/>
    </location>
</feature>
<dbReference type="InterPro" id="IPR004869">
    <property type="entry name" value="MMPL_dom"/>
</dbReference>
<dbReference type="InterPro" id="IPR050545">
    <property type="entry name" value="Mycobact_MmpL"/>
</dbReference>
<dbReference type="PANTHER" id="PTHR33406:SF6">
    <property type="entry name" value="MEMBRANE PROTEIN YDGH-RELATED"/>
    <property type="match status" value="1"/>
</dbReference>
<keyword evidence="4 7" id="KW-0812">Transmembrane</keyword>
<keyword evidence="10" id="KW-1185">Reference proteome</keyword>
<evidence type="ECO:0000313" key="10">
    <source>
        <dbReference type="Proteomes" id="UP000503088"/>
    </source>
</evidence>
<comment type="subcellular location">
    <subcellularLocation>
        <location evidence="1">Cell membrane</location>
        <topology evidence="1">Multi-pass membrane protein</topology>
    </subcellularLocation>
</comment>
<dbReference type="GO" id="GO:0005886">
    <property type="term" value="C:plasma membrane"/>
    <property type="evidence" value="ECO:0007669"/>
    <property type="project" value="UniProtKB-SubCell"/>
</dbReference>
<dbReference type="Proteomes" id="UP000503088">
    <property type="component" value="Chromosome"/>
</dbReference>
<keyword evidence="3" id="KW-1003">Cell membrane</keyword>
<dbReference type="RefSeq" id="WP_173224294.1">
    <property type="nucleotide sequence ID" value="NZ_CP048104.1"/>
</dbReference>
<feature type="transmembrane region" description="Helical" evidence="7">
    <location>
        <begin position="20"/>
        <end position="39"/>
    </location>
</feature>
<feature type="transmembrane region" description="Helical" evidence="7">
    <location>
        <begin position="293"/>
        <end position="313"/>
    </location>
</feature>
<proteinExistence type="inferred from homology"/>
<feature type="transmembrane region" description="Helical" evidence="7">
    <location>
        <begin position="383"/>
        <end position="401"/>
    </location>
</feature>
<evidence type="ECO:0000256" key="1">
    <source>
        <dbReference type="ARBA" id="ARBA00004651"/>
    </source>
</evidence>
<dbReference type="PANTHER" id="PTHR33406">
    <property type="entry name" value="MEMBRANE PROTEIN MJ1562-RELATED"/>
    <property type="match status" value="1"/>
</dbReference>
<dbReference type="Gene3D" id="1.20.1640.10">
    <property type="entry name" value="Multidrug efflux transporter AcrB transmembrane domain"/>
    <property type="match status" value="2"/>
</dbReference>
<dbReference type="Pfam" id="PF03176">
    <property type="entry name" value="MMPL"/>
    <property type="match status" value="2"/>
</dbReference>
<keyword evidence="5 7" id="KW-1133">Transmembrane helix</keyword>
<keyword evidence="6 7" id="KW-0472">Membrane</keyword>
<evidence type="ECO:0000313" key="9">
    <source>
        <dbReference type="EMBL" id="QKG85545.1"/>
    </source>
</evidence>
<dbReference type="SUPFAM" id="SSF82866">
    <property type="entry name" value="Multidrug efflux transporter AcrB transmembrane domain"/>
    <property type="match status" value="2"/>
</dbReference>
<evidence type="ECO:0000256" key="4">
    <source>
        <dbReference type="ARBA" id="ARBA00022692"/>
    </source>
</evidence>
<name>A0A7D3Y6C6_9BACL</name>
<evidence type="ECO:0000256" key="3">
    <source>
        <dbReference type="ARBA" id="ARBA00022475"/>
    </source>
</evidence>
<comment type="similarity">
    <text evidence="2">Belongs to the resistance-nodulation-cell division (RND) (TC 2.A.6) family. MmpL subfamily.</text>
</comment>
<dbReference type="AlphaFoldDB" id="A0A7D3Y6C6"/>
<feature type="transmembrane region" description="Helical" evidence="7">
    <location>
        <begin position="686"/>
        <end position="716"/>
    </location>
</feature>
<dbReference type="KEGG" id="kpul:GXN76_14565"/>
<reference evidence="9 10" key="1">
    <citation type="submission" date="2020-01" db="EMBL/GenBank/DDBJ databases">
        <authorList>
            <person name="Gulvik C.A."/>
            <person name="Batra D.G."/>
        </authorList>
    </citation>
    <scope>NUCLEOTIDE SEQUENCE [LARGE SCALE GENOMIC DNA]</scope>
    <source>
        <strain evidence="9 10">W9323</strain>
    </source>
</reference>
<feature type="transmembrane region" description="Helical" evidence="7">
    <location>
        <begin position="214"/>
        <end position="230"/>
    </location>
</feature>
<protein>
    <submittedName>
        <fullName evidence="9">MMPL family transporter</fullName>
    </submittedName>
</protein>
<organism evidence="9 10">
    <name type="scientific">Kroppenstedtia pulmonis</name>
    <dbReference type="NCBI Taxonomy" id="1380685"/>
    <lineage>
        <taxon>Bacteria</taxon>
        <taxon>Bacillati</taxon>
        <taxon>Bacillota</taxon>
        <taxon>Bacilli</taxon>
        <taxon>Bacillales</taxon>
        <taxon>Thermoactinomycetaceae</taxon>
        <taxon>Kroppenstedtia</taxon>
    </lineage>
</organism>
<dbReference type="EMBL" id="CP048104">
    <property type="protein sequence ID" value="QKG85545.1"/>
    <property type="molecule type" value="Genomic_DNA"/>
</dbReference>
<feature type="transmembrane region" description="Helical" evidence="7">
    <location>
        <begin position="250"/>
        <end position="272"/>
    </location>
</feature>
<dbReference type="InterPro" id="IPR000731">
    <property type="entry name" value="SSD"/>
</dbReference>
<evidence type="ECO:0000259" key="8">
    <source>
        <dbReference type="PROSITE" id="PS50156"/>
    </source>
</evidence>
<feature type="transmembrane region" description="Helical" evidence="7">
    <location>
        <begin position="184"/>
        <end position="207"/>
    </location>
</feature>
<evidence type="ECO:0000256" key="7">
    <source>
        <dbReference type="SAM" id="Phobius"/>
    </source>
</evidence>
<accession>A0A7D3Y6C6</accession>
<feature type="transmembrane region" description="Helical" evidence="7">
    <location>
        <begin position="583"/>
        <end position="604"/>
    </location>
</feature>
<feature type="transmembrane region" description="Helical" evidence="7">
    <location>
        <begin position="559"/>
        <end position="576"/>
    </location>
</feature>
<evidence type="ECO:0000256" key="5">
    <source>
        <dbReference type="ARBA" id="ARBA00022989"/>
    </source>
</evidence>
<dbReference type="PROSITE" id="PS50156">
    <property type="entry name" value="SSD"/>
    <property type="match status" value="1"/>
</dbReference>